<dbReference type="InterPro" id="IPR053151">
    <property type="entry name" value="RNase_H-like"/>
</dbReference>
<organism evidence="3">
    <name type="scientific">Oryza sativa subsp. japonica</name>
    <name type="common">Rice</name>
    <dbReference type="NCBI Taxonomy" id="39947"/>
    <lineage>
        <taxon>Eukaryota</taxon>
        <taxon>Viridiplantae</taxon>
        <taxon>Streptophyta</taxon>
        <taxon>Embryophyta</taxon>
        <taxon>Tracheophyta</taxon>
        <taxon>Spermatophyta</taxon>
        <taxon>Magnoliopsida</taxon>
        <taxon>Liliopsida</taxon>
        <taxon>Poales</taxon>
        <taxon>Poaceae</taxon>
        <taxon>BOP clade</taxon>
        <taxon>Oryzoideae</taxon>
        <taxon>Oryzeae</taxon>
        <taxon>Oryzinae</taxon>
        <taxon>Oryza</taxon>
        <taxon>Oryza sativa</taxon>
    </lineage>
</organism>
<reference evidence="3" key="2">
    <citation type="submission" date="2008-12" db="EMBL/GenBank/DDBJ databases">
        <title>Improved gene annotation of the rice (Oryza sativa) genomes.</title>
        <authorList>
            <person name="Wang J."/>
            <person name="Li R."/>
            <person name="Fan W."/>
            <person name="Huang Q."/>
            <person name="Zhang J."/>
            <person name="Zhou Y."/>
            <person name="Hu Y."/>
            <person name="Zi S."/>
            <person name="Li J."/>
            <person name="Ni P."/>
            <person name="Zheng H."/>
            <person name="Zhang Y."/>
            <person name="Zhao M."/>
            <person name="Hao Q."/>
            <person name="McDermott J."/>
            <person name="Samudrala R."/>
            <person name="Kristiansen K."/>
            <person name="Wong G.K.-S."/>
        </authorList>
    </citation>
    <scope>NUCLEOTIDE SEQUENCE</scope>
</reference>
<dbReference type="GO" id="GO:0003676">
    <property type="term" value="F:nucleic acid binding"/>
    <property type="evidence" value="ECO:0007669"/>
    <property type="project" value="InterPro"/>
</dbReference>
<proteinExistence type="predicted"/>
<dbReference type="EMBL" id="CM000143">
    <property type="protein sequence ID" value="EEE65520.1"/>
    <property type="molecule type" value="Genomic_DNA"/>
</dbReference>
<dbReference type="CDD" id="cd06222">
    <property type="entry name" value="RNase_H_like"/>
    <property type="match status" value="1"/>
</dbReference>
<sequence>MSIKHRALYQGIIWRVGNGDNIKIWRHKWDDRLITLEKRVRNRLMYVKDLMDAGSRSWNENLIRHVMHKEDADEVLKIRLSNQQPEDFPAWHLEKTGLFIVKSAYRLAWNLSKNVVEASSSTATSGERKLWLALWKTRVQAKIKIFAWKLALDRLPTWVNKCRRKIERQSICQICGSAEEDGFHATVECTKAKALREAIREIDDKKGKRPMFEELTEKVHASAVQIAKWEPPPEGVAKVNIDAGFRKETGDACAGIIVRDCWGLVLLAACKKLPRCSSATLAEALAFLEGVRLAMNWIHMPIILESDNADVVAGLNITQASRAEWGGIIAEIRVAMQCLLQVQVHKVKRDSNRIAHMLAQMVMTSGVEAEWRLCAPAEILELLNQEYNPMFCH</sequence>
<dbReference type="Proteomes" id="UP000007752">
    <property type="component" value="Chromosome 6"/>
</dbReference>
<dbReference type="PANTHER" id="PTHR47723:SF24">
    <property type="entry name" value="RNASE H TYPE-1 DOMAIN-CONTAINING PROTEIN"/>
    <property type="match status" value="1"/>
</dbReference>
<feature type="domain" description="RNase H type-1" evidence="1">
    <location>
        <begin position="240"/>
        <end position="361"/>
    </location>
</feature>
<dbReference type="InterPro" id="IPR012337">
    <property type="entry name" value="RNaseH-like_sf"/>
</dbReference>
<dbReference type="Pfam" id="PF13456">
    <property type="entry name" value="RVT_3"/>
    <property type="match status" value="1"/>
</dbReference>
<dbReference type="InterPro" id="IPR002156">
    <property type="entry name" value="RNaseH_domain"/>
</dbReference>
<feature type="domain" description="Reverse transcriptase zinc-binding" evidence="2">
    <location>
        <begin position="100"/>
        <end position="194"/>
    </location>
</feature>
<dbReference type="InterPro" id="IPR026960">
    <property type="entry name" value="RVT-Znf"/>
</dbReference>
<name>B9FSQ9_ORYSJ</name>
<gene>
    <name evidence="3" type="ORF">OsJ_20966</name>
</gene>
<evidence type="ECO:0008006" key="4">
    <source>
        <dbReference type="Google" id="ProtNLM"/>
    </source>
</evidence>
<protein>
    <recommendedName>
        <fullName evidence="4">RNase H type-1 domain-containing protein</fullName>
    </recommendedName>
</protein>
<accession>B9FSQ9</accession>
<dbReference type="AlphaFoldDB" id="B9FSQ9"/>
<dbReference type="Gene3D" id="3.30.420.10">
    <property type="entry name" value="Ribonuclease H-like superfamily/Ribonuclease H"/>
    <property type="match status" value="1"/>
</dbReference>
<dbReference type="InterPro" id="IPR044730">
    <property type="entry name" value="RNase_H-like_dom_plant"/>
</dbReference>
<dbReference type="GO" id="GO:0004523">
    <property type="term" value="F:RNA-DNA hybrid ribonuclease activity"/>
    <property type="evidence" value="ECO:0007669"/>
    <property type="project" value="InterPro"/>
</dbReference>
<dbReference type="PANTHER" id="PTHR47723">
    <property type="entry name" value="OS05G0353850 PROTEIN"/>
    <property type="match status" value="1"/>
</dbReference>
<dbReference type="SUPFAM" id="SSF53098">
    <property type="entry name" value="Ribonuclease H-like"/>
    <property type="match status" value="1"/>
</dbReference>
<evidence type="ECO:0000259" key="1">
    <source>
        <dbReference type="Pfam" id="PF13456"/>
    </source>
</evidence>
<reference evidence="3" key="1">
    <citation type="journal article" date="2005" name="PLoS Biol.">
        <title>The genomes of Oryza sativa: a history of duplications.</title>
        <authorList>
            <person name="Yu J."/>
            <person name="Wang J."/>
            <person name="Lin W."/>
            <person name="Li S."/>
            <person name="Li H."/>
            <person name="Zhou J."/>
            <person name="Ni P."/>
            <person name="Dong W."/>
            <person name="Hu S."/>
            <person name="Zeng C."/>
            <person name="Zhang J."/>
            <person name="Zhang Y."/>
            <person name="Li R."/>
            <person name="Xu Z."/>
            <person name="Li S."/>
            <person name="Li X."/>
            <person name="Zheng H."/>
            <person name="Cong L."/>
            <person name="Lin L."/>
            <person name="Yin J."/>
            <person name="Geng J."/>
            <person name="Li G."/>
            <person name="Shi J."/>
            <person name="Liu J."/>
            <person name="Lv H."/>
            <person name="Li J."/>
            <person name="Wang J."/>
            <person name="Deng Y."/>
            <person name="Ran L."/>
            <person name="Shi X."/>
            <person name="Wang X."/>
            <person name="Wu Q."/>
            <person name="Li C."/>
            <person name="Ren X."/>
            <person name="Wang J."/>
            <person name="Wang X."/>
            <person name="Li D."/>
            <person name="Liu D."/>
            <person name="Zhang X."/>
            <person name="Ji Z."/>
            <person name="Zhao W."/>
            <person name="Sun Y."/>
            <person name="Zhang Z."/>
            <person name="Bao J."/>
            <person name="Han Y."/>
            <person name="Dong L."/>
            <person name="Ji J."/>
            <person name="Chen P."/>
            <person name="Wu S."/>
            <person name="Liu J."/>
            <person name="Xiao Y."/>
            <person name="Bu D."/>
            <person name="Tan J."/>
            <person name="Yang L."/>
            <person name="Ye C."/>
            <person name="Zhang J."/>
            <person name="Xu J."/>
            <person name="Zhou Y."/>
            <person name="Yu Y."/>
            <person name="Zhang B."/>
            <person name="Zhuang S."/>
            <person name="Wei H."/>
            <person name="Liu B."/>
            <person name="Lei M."/>
            <person name="Yu H."/>
            <person name="Li Y."/>
            <person name="Xu H."/>
            <person name="Wei S."/>
            <person name="He X."/>
            <person name="Fang L."/>
            <person name="Zhang Z."/>
            <person name="Zhang Y."/>
            <person name="Huang X."/>
            <person name="Su Z."/>
            <person name="Tong W."/>
            <person name="Li J."/>
            <person name="Tong Z."/>
            <person name="Li S."/>
            <person name="Ye J."/>
            <person name="Wang L."/>
            <person name="Fang L."/>
            <person name="Lei T."/>
            <person name="Chen C."/>
            <person name="Chen H."/>
            <person name="Xu Z."/>
            <person name="Li H."/>
            <person name="Huang H."/>
            <person name="Zhang F."/>
            <person name="Xu H."/>
            <person name="Li N."/>
            <person name="Zhao C."/>
            <person name="Li S."/>
            <person name="Dong L."/>
            <person name="Huang Y."/>
            <person name="Li L."/>
            <person name="Xi Y."/>
            <person name="Qi Q."/>
            <person name="Li W."/>
            <person name="Zhang B."/>
            <person name="Hu W."/>
            <person name="Zhang Y."/>
            <person name="Tian X."/>
            <person name="Jiao Y."/>
            <person name="Liang X."/>
            <person name="Jin J."/>
            <person name="Gao L."/>
            <person name="Zheng W."/>
            <person name="Hao B."/>
            <person name="Liu S."/>
            <person name="Wang W."/>
            <person name="Yuan L."/>
            <person name="Cao M."/>
            <person name="McDermott J."/>
            <person name="Samudrala R."/>
            <person name="Wang J."/>
            <person name="Wong G.K."/>
            <person name="Yang H."/>
        </authorList>
    </citation>
    <scope>NUCLEOTIDE SEQUENCE [LARGE SCALE GENOMIC DNA]</scope>
</reference>
<evidence type="ECO:0000259" key="2">
    <source>
        <dbReference type="Pfam" id="PF13966"/>
    </source>
</evidence>
<evidence type="ECO:0000313" key="3">
    <source>
        <dbReference type="EMBL" id="EEE65520.1"/>
    </source>
</evidence>
<dbReference type="InterPro" id="IPR036397">
    <property type="entry name" value="RNaseH_sf"/>
</dbReference>
<dbReference type="Pfam" id="PF13966">
    <property type="entry name" value="zf-RVT"/>
    <property type="match status" value="1"/>
</dbReference>